<comment type="caution">
    <text evidence="1">The sequence shown here is derived from an EMBL/GenBank/DDBJ whole genome shotgun (WGS) entry which is preliminary data.</text>
</comment>
<gene>
    <name evidence="1" type="ORF">TNIN_332041</name>
</gene>
<reference evidence="1" key="1">
    <citation type="submission" date="2020-08" db="EMBL/GenBank/DDBJ databases">
        <title>Multicomponent nature underlies the extraordinary mechanical properties of spider dragline silk.</title>
        <authorList>
            <person name="Kono N."/>
            <person name="Nakamura H."/>
            <person name="Mori M."/>
            <person name="Yoshida Y."/>
            <person name="Ohtoshi R."/>
            <person name="Malay A.D."/>
            <person name="Moran D.A.P."/>
            <person name="Tomita M."/>
            <person name="Numata K."/>
            <person name="Arakawa K."/>
        </authorList>
    </citation>
    <scope>NUCLEOTIDE SEQUENCE</scope>
</reference>
<sequence>MPFSEPFPLFPGGSNLLWVSQRCSAEGTGGVNVQMLRKTPLMKHVATLRSLWPMDGTEADGAGIGHLKHAIGPFLPVAPIQHDLRPTFPGASLGPMPVQACAPNCQFGLQSQSTRLR</sequence>
<organism evidence="1 2">
    <name type="scientific">Trichonephila inaurata madagascariensis</name>
    <dbReference type="NCBI Taxonomy" id="2747483"/>
    <lineage>
        <taxon>Eukaryota</taxon>
        <taxon>Metazoa</taxon>
        <taxon>Ecdysozoa</taxon>
        <taxon>Arthropoda</taxon>
        <taxon>Chelicerata</taxon>
        <taxon>Arachnida</taxon>
        <taxon>Araneae</taxon>
        <taxon>Araneomorphae</taxon>
        <taxon>Entelegynae</taxon>
        <taxon>Araneoidea</taxon>
        <taxon>Nephilidae</taxon>
        <taxon>Trichonephila</taxon>
        <taxon>Trichonephila inaurata</taxon>
    </lineage>
</organism>
<accession>A0A8X6I823</accession>
<proteinExistence type="predicted"/>
<evidence type="ECO:0000313" key="1">
    <source>
        <dbReference type="EMBL" id="GFS34051.1"/>
    </source>
</evidence>
<dbReference type="Proteomes" id="UP000886998">
    <property type="component" value="Unassembled WGS sequence"/>
</dbReference>
<dbReference type="AlphaFoldDB" id="A0A8X6I823"/>
<name>A0A8X6I823_9ARAC</name>
<evidence type="ECO:0000313" key="2">
    <source>
        <dbReference type="Proteomes" id="UP000886998"/>
    </source>
</evidence>
<dbReference type="EMBL" id="BMAV01024555">
    <property type="protein sequence ID" value="GFS34051.1"/>
    <property type="molecule type" value="Genomic_DNA"/>
</dbReference>
<protein>
    <submittedName>
        <fullName evidence="1">Uncharacterized protein</fullName>
    </submittedName>
</protein>
<keyword evidence="2" id="KW-1185">Reference proteome</keyword>